<keyword evidence="2" id="KW-1185">Reference proteome</keyword>
<dbReference type="EMBL" id="JAYRBN010000031">
    <property type="protein sequence ID" value="KAL2748397.1"/>
    <property type="molecule type" value="Genomic_DNA"/>
</dbReference>
<proteinExistence type="predicted"/>
<sequence length="155" mass="17208">MEFSCHQEDRSTWSRSLSRIVVARAAKRRGALHLSHNHLESDPLLGSDSASEARPTLEPVKLHIFAKQRHLQANPSAVALITGALRTPPPLPTLFLPLSSSTGISLALSTRRLRSTLQSRDYARQLGQTLRNTSFQLFRSAIRLPDSIVLVSYDT</sequence>
<comment type="caution">
    <text evidence="1">The sequence shown here is derived from an EMBL/GenBank/DDBJ whole genome shotgun (WGS) entry which is preliminary data.</text>
</comment>
<evidence type="ECO:0000313" key="1">
    <source>
        <dbReference type="EMBL" id="KAL2748397.1"/>
    </source>
</evidence>
<accession>A0ABD2CTH8</accession>
<organism evidence="1 2">
    <name type="scientific">Vespula maculifrons</name>
    <name type="common">Eastern yellow jacket</name>
    <name type="synonym">Wasp</name>
    <dbReference type="NCBI Taxonomy" id="7453"/>
    <lineage>
        <taxon>Eukaryota</taxon>
        <taxon>Metazoa</taxon>
        <taxon>Ecdysozoa</taxon>
        <taxon>Arthropoda</taxon>
        <taxon>Hexapoda</taxon>
        <taxon>Insecta</taxon>
        <taxon>Pterygota</taxon>
        <taxon>Neoptera</taxon>
        <taxon>Endopterygota</taxon>
        <taxon>Hymenoptera</taxon>
        <taxon>Apocrita</taxon>
        <taxon>Aculeata</taxon>
        <taxon>Vespoidea</taxon>
        <taxon>Vespidae</taxon>
        <taxon>Vespinae</taxon>
        <taxon>Vespula</taxon>
    </lineage>
</organism>
<dbReference type="AlphaFoldDB" id="A0ABD2CTH8"/>
<protein>
    <submittedName>
        <fullName evidence="1">Uncharacterized protein</fullName>
    </submittedName>
</protein>
<reference evidence="1 2" key="1">
    <citation type="journal article" date="2024" name="Ann. Entomol. Soc. Am.">
        <title>Genomic analyses of the southern and eastern yellowjacket wasps (Hymenoptera: Vespidae) reveal evolutionary signatures of social life.</title>
        <authorList>
            <person name="Catto M.A."/>
            <person name="Caine P.B."/>
            <person name="Orr S.E."/>
            <person name="Hunt B.G."/>
            <person name="Goodisman M.A.D."/>
        </authorList>
    </citation>
    <scope>NUCLEOTIDE SEQUENCE [LARGE SCALE GENOMIC DNA]</scope>
    <source>
        <strain evidence="1">232</strain>
        <tissue evidence="1">Head and thorax</tissue>
    </source>
</reference>
<evidence type="ECO:0000313" key="2">
    <source>
        <dbReference type="Proteomes" id="UP001607303"/>
    </source>
</evidence>
<name>A0ABD2CTH8_VESMC</name>
<dbReference type="Proteomes" id="UP001607303">
    <property type="component" value="Unassembled WGS sequence"/>
</dbReference>
<gene>
    <name evidence="1" type="ORF">V1477_003040</name>
</gene>